<accession>A0AAE3ZCK4</accession>
<keyword evidence="2" id="KW-1185">Reference proteome</keyword>
<evidence type="ECO:0000313" key="1">
    <source>
        <dbReference type="EMBL" id="MDR7302421.1"/>
    </source>
</evidence>
<comment type="caution">
    <text evidence="1">The sequence shown here is derived from an EMBL/GenBank/DDBJ whole genome shotgun (WGS) entry which is preliminary data.</text>
</comment>
<evidence type="ECO:0000313" key="2">
    <source>
        <dbReference type="Proteomes" id="UP001180845"/>
    </source>
</evidence>
<dbReference type="AlphaFoldDB" id="A0AAE3ZCK4"/>
<dbReference type="Proteomes" id="UP001180845">
    <property type="component" value="Unassembled WGS sequence"/>
</dbReference>
<reference evidence="1" key="1">
    <citation type="submission" date="2023-07" db="EMBL/GenBank/DDBJ databases">
        <title>Sequencing the genomes of 1000 actinobacteria strains.</title>
        <authorList>
            <person name="Klenk H.-P."/>
        </authorList>
    </citation>
    <scope>NUCLEOTIDE SEQUENCE</scope>
    <source>
        <strain evidence="1">DSM 45977</strain>
    </source>
</reference>
<organism evidence="1 2">
    <name type="scientific">Haloactinomyces albus</name>
    <dbReference type="NCBI Taxonomy" id="1352928"/>
    <lineage>
        <taxon>Bacteria</taxon>
        <taxon>Bacillati</taxon>
        <taxon>Actinomycetota</taxon>
        <taxon>Actinomycetes</taxon>
        <taxon>Actinopolysporales</taxon>
        <taxon>Actinopolysporaceae</taxon>
        <taxon>Haloactinomyces</taxon>
    </lineage>
</organism>
<dbReference type="EMBL" id="JAVDXW010000001">
    <property type="protein sequence ID" value="MDR7302421.1"/>
    <property type="molecule type" value="Genomic_DNA"/>
</dbReference>
<proteinExistence type="predicted"/>
<gene>
    <name evidence="1" type="ORF">JOF55_002602</name>
</gene>
<protein>
    <submittedName>
        <fullName evidence="1">Uncharacterized protein</fullName>
    </submittedName>
</protein>
<name>A0AAE3ZCK4_9ACTN</name>
<sequence length="106" mass="11989">MRVNSIHFESERIATVVCRTGAEMIRKLRDSRIGENHTRRQSDPWYGDPAVGSDRLCFMVRAPAVSAFSPDMSVRVLPQVRGHYRSVPQVISNSTCSPVFRAVRID</sequence>